<evidence type="ECO:0000256" key="4">
    <source>
        <dbReference type="ARBA" id="ARBA00022729"/>
    </source>
</evidence>
<dbReference type="RefSeq" id="WP_229746186.1">
    <property type="nucleotide sequence ID" value="NZ_BMCU01000005.1"/>
</dbReference>
<feature type="chain" id="PRO_5039345525" evidence="5">
    <location>
        <begin position="21"/>
        <end position="327"/>
    </location>
</feature>
<dbReference type="GO" id="GO:0030288">
    <property type="term" value="C:outer membrane-bounded periplasmic space"/>
    <property type="evidence" value="ECO:0007669"/>
    <property type="project" value="TreeGrafter"/>
</dbReference>
<accession>A0A917LGW7</accession>
<dbReference type="PANTHER" id="PTHR30532:SF24">
    <property type="entry name" value="FERRIC ENTEROBACTIN-BINDING PERIPLASMIC PROTEIN FEPB"/>
    <property type="match status" value="1"/>
</dbReference>
<gene>
    <name evidence="7" type="ORF">GCM10007304_39890</name>
</gene>
<reference evidence="7" key="1">
    <citation type="journal article" date="2014" name="Int. J. Syst. Evol. Microbiol.">
        <title>Complete genome sequence of Corynebacterium casei LMG S-19264T (=DSM 44701T), isolated from a smear-ripened cheese.</title>
        <authorList>
            <consortium name="US DOE Joint Genome Institute (JGI-PGF)"/>
            <person name="Walter F."/>
            <person name="Albersmeier A."/>
            <person name="Kalinowski J."/>
            <person name="Ruckert C."/>
        </authorList>
    </citation>
    <scope>NUCLEOTIDE SEQUENCE</scope>
    <source>
        <strain evidence="7">CCM 7905</strain>
    </source>
</reference>
<feature type="signal peptide" evidence="5">
    <location>
        <begin position="1"/>
        <end position="20"/>
    </location>
</feature>
<evidence type="ECO:0000256" key="3">
    <source>
        <dbReference type="ARBA" id="ARBA00022448"/>
    </source>
</evidence>
<dbReference type="PROSITE" id="PS51257">
    <property type="entry name" value="PROKAR_LIPOPROTEIN"/>
    <property type="match status" value="1"/>
</dbReference>
<dbReference type="Pfam" id="PF01497">
    <property type="entry name" value="Peripla_BP_2"/>
    <property type="match status" value="1"/>
</dbReference>
<comment type="caution">
    <text evidence="7">The sequence shown here is derived from an EMBL/GenBank/DDBJ whole genome shotgun (WGS) entry which is preliminary data.</text>
</comment>
<sequence>MKRRSAVLCAFLTTVALVSACGASDSATDSAADTSSGAFPVTIENTFGSTTIESAPQRIVTLGGEDAVYALGEKPVGQLRITYGNTEAGVYPWNESYFDPSVTTLLDNTTSLPYEAIAALNPDVILAPYQGFDQTAYETLSAIAPTVAYPDKPWQTTWQDQTLIVGQALGKTDEASEAVAEAQKALTDTAAAHPEFAGKSASVVSFYGGALAAYLPGDPRVKLIEELGFSTPPGIEELAATKDDFYIDVAPELIGKIDADVILAYDDGTTYASTPSVAGLGAAQRNSVAKLDDTQTIAGLGLPTVLSIPWALDRTVPTLAAAAVQAP</sequence>
<dbReference type="AlphaFoldDB" id="A0A917LGW7"/>
<evidence type="ECO:0000256" key="5">
    <source>
        <dbReference type="SAM" id="SignalP"/>
    </source>
</evidence>
<dbReference type="GO" id="GO:1901678">
    <property type="term" value="P:iron coordination entity transport"/>
    <property type="evidence" value="ECO:0007669"/>
    <property type="project" value="UniProtKB-ARBA"/>
</dbReference>
<evidence type="ECO:0000259" key="6">
    <source>
        <dbReference type="PROSITE" id="PS50983"/>
    </source>
</evidence>
<dbReference type="PANTHER" id="PTHR30532">
    <property type="entry name" value="IRON III DICITRATE-BINDING PERIPLASMIC PROTEIN"/>
    <property type="match status" value="1"/>
</dbReference>
<dbReference type="InterPro" id="IPR002491">
    <property type="entry name" value="ABC_transptr_periplasmic_BD"/>
</dbReference>
<evidence type="ECO:0000256" key="2">
    <source>
        <dbReference type="ARBA" id="ARBA00008814"/>
    </source>
</evidence>
<proteinExistence type="inferred from homology"/>
<dbReference type="Gene3D" id="3.40.50.1980">
    <property type="entry name" value="Nitrogenase molybdenum iron protein domain"/>
    <property type="match status" value="2"/>
</dbReference>
<organism evidence="7 8">
    <name type="scientific">Rhodococcoides trifolii</name>
    <dbReference type="NCBI Taxonomy" id="908250"/>
    <lineage>
        <taxon>Bacteria</taxon>
        <taxon>Bacillati</taxon>
        <taxon>Actinomycetota</taxon>
        <taxon>Actinomycetes</taxon>
        <taxon>Mycobacteriales</taxon>
        <taxon>Nocardiaceae</taxon>
        <taxon>Rhodococcoides</taxon>
    </lineage>
</organism>
<comment type="similarity">
    <text evidence="2">Belongs to the bacterial solute-binding protein 8 family.</text>
</comment>
<dbReference type="EMBL" id="BMCU01000005">
    <property type="protein sequence ID" value="GGG22100.1"/>
    <property type="molecule type" value="Genomic_DNA"/>
</dbReference>
<feature type="domain" description="Fe/B12 periplasmic-binding" evidence="6">
    <location>
        <begin position="56"/>
        <end position="323"/>
    </location>
</feature>
<comment type="subcellular location">
    <subcellularLocation>
        <location evidence="1">Cell envelope</location>
    </subcellularLocation>
</comment>
<keyword evidence="4 5" id="KW-0732">Signal</keyword>
<name>A0A917LGW7_9NOCA</name>
<dbReference type="CDD" id="cd01146">
    <property type="entry name" value="FhuD"/>
    <property type="match status" value="1"/>
</dbReference>
<dbReference type="SUPFAM" id="SSF53807">
    <property type="entry name" value="Helical backbone' metal receptor"/>
    <property type="match status" value="1"/>
</dbReference>
<dbReference type="PROSITE" id="PS50983">
    <property type="entry name" value="FE_B12_PBP"/>
    <property type="match status" value="1"/>
</dbReference>
<evidence type="ECO:0000256" key="1">
    <source>
        <dbReference type="ARBA" id="ARBA00004196"/>
    </source>
</evidence>
<dbReference type="InterPro" id="IPR051313">
    <property type="entry name" value="Bact_iron-sidero_bind"/>
</dbReference>
<reference evidence="7" key="2">
    <citation type="submission" date="2020-09" db="EMBL/GenBank/DDBJ databases">
        <authorList>
            <person name="Sun Q."/>
            <person name="Sedlacek I."/>
        </authorList>
    </citation>
    <scope>NUCLEOTIDE SEQUENCE</scope>
    <source>
        <strain evidence="7">CCM 7905</strain>
    </source>
</reference>
<evidence type="ECO:0000313" key="7">
    <source>
        <dbReference type="EMBL" id="GGG22100.1"/>
    </source>
</evidence>
<evidence type="ECO:0000313" key="8">
    <source>
        <dbReference type="Proteomes" id="UP000654257"/>
    </source>
</evidence>
<keyword evidence="8" id="KW-1185">Reference proteome</keyword>
<dbReference type="Proteomes" id="UP000654257">
    <property type="component" value="Unassembled WGS sequence"/>
</dbReference>
<protein>
    <submittedName>
        <fullName evidence="7">Iron ABC transporter substrate-binding protein</fullName>
    </submittedName>
</protein>
<keyword evidence="3" id="KW-0813">Transport</keyword>